<dbReference type="GeneID" id="18871225"/>
<gene>
    <name evidence="7" type="ORF">SPAPADRAFT_48460</name>
</gene>
<dbReference type="InterPro" id="IPR016031">
    <property type="entry name" value="Trp_RNA-bd_attenuator-like_dom"/>
</dbReference>
<dbReference type="Pfam" id="PF01987">
    <property type="entry name" value="AIM24"/>
    <property type="match status" value="1"/>
</dbReference>
<dbReference type="PANTHER" id="PTHR36959:SF2">
    <property type="entry name" value="ALTERED INHERITANCE OF MITOCHONDRIA PROTEIN 24, MITOCHONDRIAL"/>
    <property type="match status" value="1"/>
</dbReference>
<dbReference type="Proteomes" id="UP000000709">
    <property type="component" value="Unassembled WGS sequence"/>
</dbReference>
<dbReference type="GO" id="GO:0005743">
    <property type="term" value="C:mitochondrial inner membrane"/>
    <property type="evidence" value="ECO:0007669"/>
    <property type="project" value="TreeGrafter"/>
</dbReference>
<sequence length="293" mass="32888">MKLIKQLFNKTKVIQKPLVTGNGPFIELPKFIPIDEQLLNITLPKHSSLNIRNGSLLAINGNITDIQSVPSNSYQKLTSSGFNSLVINGNYSIVDTKDTWTILNEQDLIAYTGYNFDVTPTSILSKFRSIQTKGDGTIVLNGNLFNIELAANEEILVNPNALIATTSTVNFQVLNKAKYSKLDWALPTQSIFGSLTSPITSLLDKITQYNKDIVSKITQNNSYRNLLDYTGPAKTRLKNLVDWIVLYATTIFKRKPIYIKIKGPTKLLINNETVVSNTKVFTRKEIKTIYSRH</sequence>
<accession>G3AH40</accession>
<dbReference type="InParanoid" id="G3AH40"/>
<dbReference type="GO" id="GO:0007007">
    <property type="term" value="P:inner mitochondrial membrane organization"/>
    <property type="evidence" value="ECO:0007669"/>
    <property type="project" value="TreeGrafter"/>
</dbReference>
<evidence type="ECO:0000313" key="8">
    <source>
        <dbReference type="Proteomes" id="UP000000709"/>
    </source>
</evidence>
<dbReference type="RefSeq" id="XP_007372882.1">
    <property type="nucleotide sequence ID" value="XM_007372820.1"/>
</dbReference>
<evidence type="ECO:0000256" key="5">
    <source>
        <dbReference type="ARBA" id="ARBA00023128"/>
    </source>
</evidence>
<reference evidence="7 8" key="1">
    <citation type="journal article" date="2011" name="Proc. Natl. Acad. Sci. U.S.A.">
        <title>Comparative genomics of xylose-fermenting fungi for enhanced biofuel production.</title>
        <authorList>
            <person name="Wohlbach D.J."/>
            <person name="Kuo A."/>
            <person name="Sato T.K."/>
            <person name="Potts K.M."/>
            <person name="Salamov A.A."/>
            <person name="LaButti K.M."/>
            <person name="Sun H."/>
            <person name="Clum A."/>
            <person name="Pangilinan J.L."/>
            <person name="Lindquist E.A."/>
            <person name="Lucas S."/>
            <person name="Lapidus A."/>
            <person name="Jin M."/>
            <person name="Gunawan C."/>
            <person name="Balan V."/>
            <person name="Dale B.E."/>
            <person name="Jeffries T.W."/>
            <person name="Zinkel R."/>
            <person name="Barry K.W."/>
            <person name="Grigoriev I.V."/>
            <person name="Gasch A.P."/>
        </authorList>
    </citation>
    <scope>NUCLEOTIDE SEQUENCE [LARGE SCALE GENOMIC DNA]</scope>
    <source>
        <strain evidence="8">NRRL Y-27907 / 11-Y1</strain>
    </source>
</reference>
<dbReference type="HOGENOM" id="CLU_069182_0_0_1"/>
<protein>
    <recommendedName>
        <fullName evidence="3 6">Altered inheritance of mitochondria protein 24, mitochondrial</fullName>
    </recommendedName>
</protein>
<evidence type="ECO:0000256" key="4">
    <source>
        <dbReference type="ARBA" id="ARBA00022946"/>
    </source>
</evidence>
<evidence type="ECO:0000256" key="3">
    <source>
        <dbReference type="ARBA" id="ARBA00013287"/>
    </source>
</evidence>
<dbReference type="Gene3D" id="3.60.160.10">
    <property type="entry name" value="Mitochondrial biogenesis AIM24"/>
    <property type="match status" value="1"/>
</dbReference>
<dbReference type="OrthoDB" id="5295771at2759"/>
<keyword evidence="4" id="KW-0809">Transit peptide</keyword>
<dbReference type="SUPFAM" id="SSF51219">
    <property type="entry name" value="TRAP-like"/>
    <property type="match status" value="1"/>
</dbReference>
<dbReference type="OMA" id="WIILQDY"/>
<dbReference type="PANTHER" id="PTHR36959">
    <property type="entry name" value="ALTERED INHERITANCE OF MITOCHONDRIA PROTEIN 24, MITOCHONDRIAL"/>
    <property type="match status" value="1"/>
</dbReference>
<keyword evidence="8" id="KW-1185">Reference proteome</keyword>
<evidence type="ECO:0000313" key="7">
    <source>
        <dbReference type="EMBL" id="EGW35470.1"/>
    </source>
</evidence>
<comment type="similarity">
    <text evidence="2 6">Belongs to the AIM24 family.</text>
</comment>
<evidence type="ECO:0000256" key="6">
    <source>
        <dbReference type="RuleBase" id="RU363045"/>
    </source>
</evidence>
<dbReference type="InterPro" id="IPR002838">
    <property type="entry name" value="AIM24"/>
</dbReference>
<dbReference type="AlphaFoldDB" id="G3AH40"/>
<proteinExistence type="inferred from homology"/>
<dbReference type="EMBL" id="GL996499">
    <property type="protein sequence ID" value="EGW35470.1"/>
    <property type="molecule type" value="Genomic_DNA"/>
</dbReference>
<dbReference type="KEGG" id="spaa:SPAPADRAFT_48460"/>
<evidence type="ECO:0000256" key="2">
    <source>
        <dbReference type="ARBA" id="ARBA00009322"/>
    </source>
</evidence>
<comment type="subcellular location">
    <subcellularLocation>
        <location evidence="1 6">Mitochondrion</location>
    </subcellularLocation>
</comment>
<organism evidence="8">
    <name type="scientific">Spathaspora passalidarum (strain NRRL Y-27907 / 11-Y1)</name>
    <dbReference type="NCBI Taxonomy" id="619300"/>
    <lineage>
        <taxon>Eukaryota</taxon>
        <taxon>Fungi</taxon>
        <taxon>Dikarya</taxon>
        <taxon>Ascomycota</taxon>
        <taxon>Saccharomycotina</taxon>
        <taxon>Pichiomycetes</taxon>
        <taxon>Debaryomycetaceae</taxon>
        <taxon>Spathaspora</taxon>
    </lineage>
</organism>
<keyword evidence="5 6" id="KW-0496">Mitochondrion</keyword>
<dbReference type="eggNOG" id="ENOG502RZF6">
    <property type="taxonomic scope" value="Eukaryota"/>
</dbReference>
<evidence type="ECO:0000256" key="1">
    <source>
        <dbReference type="ARBA" id="ARBA00004173"/>
    </source>
</evidence>
<name>G3AH40_SPAPN</name>
<dbReference type="InterPro" id="IPR036983">
    <property type="entry name" value="AIM24_sf"/>
</dbReference>